<sequence length="142" mass="16290">MRSIHLDEHEFELDEGPQECAEFDDPLVPASSDVGFVSGLRYNIMWKLHLRKVRLTMITKDTIENGDVANGAYWNQVLESELLTIVTSRAPAPDYSRHAPCAMNTLHVHLKARLQIRRDEDRGVHFQTRRAGRLEALQCSKH</sequence>
<name>A0A9P8XR50_9PEZI</name>
<protein>
    <submittedName>
        <fullName evidence="1">Uncharacterized protein</fullName>
    </submittedName>
</protein>
<reference evidence="1" key="1">
    <citation type="journal article" date="2021" name="Nat. Commun.">
        <title>Genetic determinants of endophytism in the Arabidopsis root mycobiome.</title>
        <authorList>
            <person name="Mesny F."/>
            <person name="Miyauchi S."/>
            <person name="Thiergart T."/>
            <person name="Pickel B."/>
            <person name="Atanasova L."/>
            <person name="Karlsson M."/>
            <person name="Huettel B."/>
            <person name="Barry K.W."/>
            <person name="Haridas S."/>
            <person name="Chen C."/>
            <person name="Bauer D."/>
            <person name="Andreopoulos W."/>
            <person name="Pangilinan J."/>
            <person name="LaButti K."/>
            <person name="Riley R."/>
            <person name="Lipzen A."/>
            <person name="Clum A."/>
            <person name="Drula E."/>
            <person name="Henrissat B."/>
            <person name="Kohler A."/>
            <person name="Grigoriev I.V."/>
            <person name="Martin F.M."/>
            <person name="Hacquard S."/>
        </authorList>
    </citation>
    <scope>NUCLEOTIDE SEQUENCE</scope>
    <source>
        <strain evidence="1">MPI-CAGE-CH-0230</strain>
    </source>
</reference>
<keyword evidence="2" id="KW-1185">Reference proteome</keyword>
<dbReference type="OrthoDB" id="5131365at2759"/>
<organism evidence="1 2">
    <name type="scientific">Microdochium trichocladiopsis</name>
    <dbReference type="NCBI Taxonomy" id="1682393"/>
    <lineage>
        <taxon>Eukaryota</taxon>
        <taxon>Fungi</taxon>
        <taxon>Dikarya</taxon>
        <taxon>Ascomycota</taxon>
        <taxon>Pezizomycotina</taxon>
        <taxon>Sordariomycetes</taxon>
        <taxon>Xylariomycetidae</taxon>
        <taxon>Xylariales</taxon>
        <taxon>Microdochiaceae</taxon>
        <taxon>Microdochium</taxon>
    </lineage>
</organism>
<dbReference type="RefSeq" id="XP_046004657.1">
    <property type="nucleotide sequence ID" value="XM_046157611.1"/>
</dbReference>
<proteinExistence type="predicted"/>
<dbReference type="AlphaFoldDB" id="A0A9P8XR50"/>
<evidence type="ECO:0000313" key="1">
    <source>
        <dbReference type="EMBL" id="KAH7012281.1"/>
    </source>
</evidence>
<gene>
    <name evidence="1" type="ORF">B0I36DRAFT_356351</name>
</gene>
<dbReference type="GeneID" id="70187157"/>
<comment type="caution">
    <text evidence="1">The sequence shown here is derived from an EMBL/GenBank/DDBJ whole genome shotgun (WGS) entry which is preliminary data.</text>
</comment>
<accession>A0A9P8XR50</accession>
<dbReference type="EMBL" id="JAGTJQ010000015">
    <property type="protein sequence ID" value="KAH7012281.1"/>
    <property type="molecule type" value="Genomic_DNA"/>
</dbReference>
<evidence type="ECO:0000313" key="2">
    <source>
        <dbReference type="Proteomes" id="UP000756346"/>
    </source>
</evidence>
<dbReference type="Proteomes" id="UP000756346">
    <property type="component" value="Unassembled WGS sequence"/>
</dbReference>